<keyword evidence="2" id="KW-1185">Reference proteome</keyword>
<dbReference type="OrthoDB" id="347425at2759"/>
<accession>U6G2Z4</accession>
<gene>
    <name evidence="1" type="ORF">EPH_0000810</name>
</gene>
<sequence>MGGQRHDAGTSLVELSTHEVGGEGVRLTLESPGNNEQVAKQSGFYVSFKSSGKQVGAAQPLLFTFLLLLLLEARYNVSSRLRSYLKPPQLPLDDASMQKYMDDFNRAARAMKDAWESSEMPVRRAFQQHFTPSLEDGQELSEDPLKTINDHVAKMQKCKIPTGSKARKDFALHVQLLRSICRSVALRVHELNWFVYMNEEFDVPVPVPGRDERYRYPALEELEKRAEDGLTASHFLKSVGLFATGESLEKVDEMLTDNLIFLLSIENKQNVYNSVVRYFFERFLEPSGEEAVSDAAHSIPEHQVPYSGKAFRTRALKQAAAHIFRGSGNLTDYGNMRKMHRIADNWTSKGVLEAAVQQEEDNTHNFQGRLTSKREQMRILLEEGLQYDDLVISVLFLL</sequence>
<proteinExistence type="predicted"/>
<reference evidence="1" key="2">
    <citation type="submission" date="2013-10" db="EMBL/GenBank/DDBJ databases">
        <authorList>
            <person name="Aslett M."/>
        </authorList>
    </citation>
    <scope>NUCLEOTIDE SEQUENCE [LARGE SCALE GENOMIC DNA]</scope>
    <source>
        <strain evidence="1">Houghton</strain>
    </source>
</reference>
<dbReference type="VEuPathDB" id="ToxoDB:EPH_0000810"/>
<dbReference type="EMBL" id="HG689089">
    <property type="protein sequence ID" value="CDI73877.1"/>
    <property type="molecule type" value="Genomic_DNA"/>
</dbReference>
<reference evidence="1" key="1">
    <citation type="submission" date="2013-10" db="EMBL/GenBank/DDBJ databases">
        <title>Genomic analysis of the causative agents of coccidiosis in chickens.</title>
        <authorList>
            <person name="Reid A.J."/>
            <person name="Blake D."/>
            <person name="Billington K."/>
            <person name="Browne H."/>
            <person name="Dunn M."/>
            <person name="Hung S."/>
            <person name="Kawahara F."/>
            <person name="Miranda-Saavedra D."/>
            <person name="Mourier T."/>
            <person name="Nagra H."/>
            <person name="Otto T.D."/>
            <person name="Rawlings N."/>
            <person name="Sanchez A."/>
            <person name="Sanders M."/>
            <person name="Subramaniam C."/>
            <person name="Tay Y."/>
            <person name="Dear P."/>
            <person name="Doerig C."/>
            <person name="Gruber A."/>
            <person name="Parkinson J."/>
            <person name="Shirley M."/>
            <person name="Wan K.L."/>
            <person name="Berriman M."/>
            <person name="Tomley F."/>
            <person name="Pain A."/>
        </authorList>
    </citation>
    <scope>NUCLEOTIDE SEQUENCE [LARGE SCALE GENOMIC DNA]</scope>
    <source>
        <strain evidence="1">Houghton</strain>
    </source>
</reference>
<name>U6G2Z4_9EIME</name>
<protein>
    <submittedName>
        <fullName evidence="1">Uncharacterized protein</fullName>
    </submittedName>
</protein>
<evidence type="ECO:0000313" key="1">
    <source>
        <dbReference type="EMBL" id="CDI73877.1"/>
    </source>
</evidence>
<evidence type="ECO:0000313" key="2">
    <source>
        <dbReference type="Proteomes" id="UP000018201"/>
    </source>
</evidence>
<dbReference type="AlphaFoldDB" id="U6G2Z4"/>
<dbReference type="Proteomes" id="UP000018201">
    <property type="component" value="Unassembled WGS sequence"/>
</dbReference>
<organism evidence="1 2">
    <name type="scientific">Eimeria praecox</name>
    <dbReference type="NCBI Taxonomy" id="51316"/>
    <lineage>
        <taxon>Eukaryota</taxon>
        <taxon>Sar</taxon>
        <taxon>Alveolata</taxon>
        <taxon>Apicomplexa</taxon>
        <taxon>Conoidasida</taxon>
        <taxon>Coccidia</taxon>
        <taxon>Eucoccidiorida</taxon>
        <taxon>Eimeriorina</taxon>
        <taxon>Eimeriidae</taxon>
        <taxon>Eimeria</taxon>
    </lineage>
</organism>